<evidence type="ECO:0000313" key="1">
    <source>
        <dbReference type="EMBL" id="OGG61041.1"/>
    </source>
</evidence>
<sequence length="200" mass="21837">MKVITLTIAAIVALSGLAYFLTRGDTPDAPYAVGDTPTIEQVSDMLRGVTMQVPVGDTKTDIIIDSYASHDTVVFGGVSEEGEDTVTVFIPEFTDALQKGAWGIVNDNYVLIPTYINYGGTGQFFMIALFSYNAETGTLTHRDLHFVNDRIAYDGMIQSSDAHVTLYYRTHAEGEAMTDEPTLEATRTLEITGNTFSIID</sequence>
<dbReference type="EMBL" id="MFLE01000026">
    <property type="protein sequence ID" value="OGG61041.1"/>
    <property type="molecule type" value="Genomic_DNA"/>
</dbReference>
<organism evidence="1 2">
    <name type="scientific">Candidatus Kaiserbacteria bacterium RIFCSPHIGHO2_02_FULL_49_34</name>
    <dbReference type="NCBI Taxonomy" id="1798491"/>
    <lineage>
        <taxon>Bacteria</taxon>
        <taxon>Candidatus Kaiseribacteriota</taxon>
    </lineage>
</organism>
<dbReference type="AlphaFoldDB" id="A0A1F6DI25"/>
<accession>A0A1F6DI25</accession>
<dbReference type="Proteomes" id="UP000176511">
    <property type="component" value="Unassembled WGS sequence"/>
</dbReference>
<evidence type="ECO:0000313" key="2">
    <source>
        <dbReference type="Proteomes" id="UP000176511"/>
    </source>
</evidence>
<reference evidence="1 2" key="1">
    <citation type="journal article" date="2016" name="Nat. Commun.">
        <title>Thousands of microbial genomes shed light on interconnected biogeochemical processes in an aquifer system.</title>
        <authorList>
            <person name="Anantharaman K."/>
            <person name="Brown C.T."/>
            <person name="Hug L.A."/>
            <person name="Sharon I."/>
            <person name="Castelle C.J."/>
            <person name="Probst A.J."/>
            <person name="Thomas B.C."/>
            <person name="Singh A."/>
            <person name="Wilkins M.J."/>
            <person name="Karaoz U."/>
            <person name="Brodie E.L."/>
            <person name="Williams K.H."/>
            <person name="Hubbard S.S."/>
            <person name="Banfield J.F."/>
        </authorList>
    </citation>
    <scope>NUCLEOTIDE SEQUENCE [LARGE SCALE GENOMIC DNA]</scope>
</reference>
<name>A0A1F6DI25_9BACT</name>
<protein>
    <submittedName>
        <fullName evidence="1">Uncharacterized protein</fullName>
    </submittedName>
</protein>
<comment type="caution">
    <text evidence="1">The sequence shown here is derived from an EMBL/GenBank/DDBJ whole genome shotgun (WGS) entry which is preliminary data.</text>
</comment>
<proteinExistence type="predicted"/>
<dbReference type="STRING" id="1798491.A3C87_01940"/>
<gene>
    <name evidence="1" type="ORF">A3C87_01940</name>
</gene>